<feature type="compositionally biased region" description="Basic and acidic residues" evidence="1">
    <location>
        <begin position="201"/>
        <end position="213"/>
    </location>
</feature>
<proteinExistence type="predicted"/>
<feature type="chain" id="PRO_5039921439" description="Secreted protein" evidence="2">
    <location>
        <begin position="22"/>
        <end position="231"/>
    </location>
</feature>
<dbReference type="AlphaFoldDB" id="A0A9J6C593"/>
<protein>
    <recommendedName>
        <fullName evidence="5">Secreted protein</fullName>
    </recommendedName>
</protein>
<accession>A0A9J6C593</accession>
<keyword evidence="4" id="KW-1185">Reference proteome</keyword>
<evidence type="ECO:0000313" key="4">
    <source>
        <dbReference type="Proteomes" id="UP001107558"/>
    </source>
</evidence>
<feature type="signal peptide" evidence="2">
    <location>
        <begin position="1"/>
        <end position="21"/>
    </location>
</feature>
<gene>
    <name evidence="3" type="ORF">PVAND_006853</name>
</gene>
<evidence type="ECO:0000256" key="2">
    <source>
        <dbReference type="SAM" id="SignalP"/>
    </source>
</evidence>
<evidence type="ECO:0000313" key="3">
    <source>
        <dbReference type="EMBL" id="KAG5677069.1"/>
    </source>
</evidence>
<dbReference type="EMBL" id="JADBJN010000002">
    <property type="protein sequence ID" value="KAG5677069.1"/>
    <property type="molecule type" value="Genomic_DNA"/>
</dbReference>
<organism evidence="3 4">
    <name type="scientific">Polypedilum vanderplanki</name>
    <name type="common">Sleeping chironomid midge</name>
    <dbReference type="NCBI Taxonomy" id="319348"/>
    <lineage>
        <taxon>Eukaryota</taxon>
        <taxon>Metazoa</taxon>
        <taxon>Ecdysozoa</taxon>
        <taxon>Arthropoda</taxon>
        <taxon>Hexapoda</taxon>
        <taxon>Insecta</taxon>
        <taxon>Pterygota</taxon>
        <taxon>Neoptera</taxon>
        <taxon>Endopterygota</taxon>
        <taxon>Diptera</taxon>
        <taxon>Nematocera</taxon>
        <taxon>Chironomoidea</taxon>
        <taxon>Chironomidae</taxon>
        <taxon>Chironominae</taxon>
        <taxon>Polypedilum</taxon>
        <taxon>Polypedilum</taxon>
    </lineage>
</organism>
<reference evidence="3" key="1">
    <citation type="submission" date="2021-03" db="EMBL/GenBank/DDBJ databases">
        <title>Chromosome level genome of the anhydrobiotic midge Polypedilum vanderplanki.</title>
        <authorList>
            <person name="Yoshida Y."/>
            <person name="Kikawada T."/>
            <person name="Gusev O."/>
        </authorList>
    </citation>
    <scope>NUCLEOTIDE SEQUENCE</scope>
    <source>
        <strain evidence="3">NIAS01</strain>
        <tissue evidence="3">Whole body or cell culture</tissue>
    </source>
</reference>
<sequence>MMLTLATFAIVALSSSFESEAFHMFPLRFDYNQDKTSDHAVKTLTYSSPFTGKTYKLDYQSDFGSWQPPPGPSPFPISKTWNFDSNWLFNKGTTKSVSQPMAFPIHSFMPKIFRWDSNWNFNKGTGSNMPSKVFNWDFNWNINKGTEQTQVTSTTEKTTTASTVSNSNTVFHKKVDIKVSYGPSTNPEELPKVSNDTDETENGKEEKTRDNESGKNASSDDDTDIDPIDSE</sequence>
<name>A0A9J6C593_POLVA</name>
<feature type="compositionally biased region" description="Acidic residues" evidence="1">
    <location>
        <begin position="219"/>
        <end position="231"/>
    </location>
</feature>
<keyword evidence="2" id="KW-0732">Signal</keyword>
<dbReference type="Proteomes" id="UP001107558">
    <property type="component" value="Chromosome 2"/>
</dbReference>
<comment type="caution">
    <text evidence="3">The sequence shown here is derived from an EMBL/GenBank/DDBJ whole genome shotgun (WGS) entry which is preliminary data.</text>
</comment>
<evidence type="ECO:0008006" key="5">
    <source>
        <dbReference type="Google" id="ProtNLM"/>
    </source>
</evidence>
<evidence type="ECO:0000256" key="1">
    <source>
        <dbReference type="SAM" id="MobiDB-lite"/>
    </source>
</evidence>
<feature type="region of interest" description="Disordered" evidence="1">
    <location>
        <begin position="180"/>
        <end position="231"/>
    </location>
</feature>